<dbReference type="AlphaFoldDB" id="A0A7W7FVH1"/>
<keyword evidence="3" id="KW-1185">Reference proteome</keyword>
<feature type="region of interest" description="Disordered" evidence="1">
    <location>
        <begin position="56"/>
        <end position="75"/>
    </location>
</feature>
<dbReference type="EMBL" id="JACHMH010000001">
    <property type="protein sequence ID" value="MBB4678488.1"/>
    <property type="molecule type" value="Genomic_DNA"/>
</dbReference>
<name>A0A7W7FVH1_9PSEU</name>
<comment type="caution">
    <text evidence="2">The sequence shown here is derived from an EMBL/GenBank/DDBJ whole genome shotgun (WGS) entry which is preliminary data.</text>
</comment>
<protein>
    <submittedName>
        <fullName evidence="2">Uncharacterized protein</fullName>
    </submittedName>
</protein>
<sequence length="110" mass="11923">MHAERFTAAPQATIRDPELRALPLIGAIDQFVASTDALGDRIRTRRLGTRTRIHDRVRTHDRTRPSPHPAARGSRISLIGGLAMPIISDTVDSDTVSEGITAMTTAPTAE</sequence>
<gene>
    <name evidence="2" type="ORF">HNR67_004606</name>
</gene>
<organism evidence="2 3">
    <name type="scientific">Crossiella cryophila</name>
    <dbReference type="NCBI Taxonomy" id="43355"/>
    <lineage>
        <taxon>Bacteria</taxon>
        <taxon>Bacillati</taxon>
        <taxon>Actinomycetota</taxon>
        <taxon>Actinomycetes</taxon>
        <taxon>Pseudonocardiales</taxon>
        <taxon>Pseudonocardiaceae</taxon>
        <taxon>Crossiella</taxon>
    </lineage>
</organism>
<reference evidence="2 3" key="1">
    <citation type="submission" date="2020-08" db="EMBL/GenBank/DDBJ databases">
        <title>Sequencing the genomes of 1000 actinobacteria strains.</title>
        <authorList>
            <person name="Klenk H.-P."/>
        </authorList>
    </citation>
    <scope>NUCLEOTIDE SEQUENCE [LARGE SCALE GENOMIC DNA]</scope>
    <source>
        <strain evidence="2 3">DSM 44230</strain>
    </source>
</reference>
<dbReference type="RefSeq" id="WP_185004315.1">
    <property type="nucleotide sequence ID" value="NZ_BAAAUI010000036.1"/>
</dbReference>
<dbReference type="Proteomes" id="UP000533598">
    <property type="component" value="Unassembled WGS sequence"/>
</dbReference>
<evidence type="ECO:0000313" key="2">
    <source>
        <dbReference type="EMBL" id="MBB4678488.1"/>
    </source>
</evidence>
<evidence type="ECO:0000313" key="3">
    <source>
        <dbReference type="Proteomes" id="UP000533598"/>
    </source>
</evidence>
<accession>A0A7W7FVH1</accession>
<evidence type="ECO:0000256" key="1">
    <source>
        <dbReference type="SAM" id="MobiDB-lite"/>
    </source>
</evidence>
<proteinExistence type="predicted"/>